<evidence type="ECO:0000256" key="1">
    <source>
        <dbReference type="ARBA" id="ARBA00004123"/>
    </source>
</evidence>
<dbReference type="InterPro" id="IPR051061">
    <property type="entry name" value="Zinc_finger_trans_reg"/>
</dbReference>
<dbReference type="PANTHER" id="PTHR46179">
    <property type="entry name" value="ZINC FINGER PROTEIN"/>
    <property type="match status" value="1"/>
</dbReference>
<evidence type="ECO:0000313" key="11">
    <source>
        <dbReference type="Proteomes" id="UP001165085"/>
    </source>
</evidence>
<keyword evidence="5" id="KW-0805">Transcription regulation</keyword>
<dbReference type="Gene3D" id="3.30.160.60">
    <property type="entry name" value="Classic Zinc Finger"/>
    <property type="match status" value="2"/>
</dbReference>
<evidence type="ECO:0000256" key="4">
    <source>
        <dbReference type="ARBA" id="ARBA00022833"/>
    </source>
</evidence>
<keyword evidence="11" id="KW-1185">Reference proteome</keyword>
<keyword evidence="4" id="KW-0862">Zinc</keyword>
<dbReference type="SMART" id="SM00355">
    <property type="entry name" value="ZnF_C2H2"/>
    <property type="match status" value="5"/>
</dbReference>
<evidence type="ECO:0000256" key="7">
    <source>
        <dbReference type="ARBA" id="ARBA00023242"/>
    </source>
</evidence>
<reference evidence="11" key="1">
    <citation type="journal article" date="2023" name="Commun. Biol.">
        <title>Genome analysis of Parmales, the sister group of diatoms, reveals the evolutionary specialization of diatoms from phago-mixotrophs to photoautotrophs.</title>
        <authorList>
            <person name="Ban H."/>
            <person name="Sato S."/>
            <person name="Yoshikawa S."/>
            <person name="Yamada K."/>
            <person name="Nakamura Y."/>
            <person name="Ichinomiya M."/>
            <person name="Sato N."/>
            <person name="Blanc-Mathieu R."/>
            <person name="Endo H."/>
            <person name="Kuwata A."/>
            <person name="Ogata H."/>
        </authorList>
    </citation>
    <scope>NUCLEOTIDE SEQUENCE [LARGE SCALE GENOMIC DNA]</scope>
    <source>
        <strain evidence="11">NIES 3701</strain>
    </source>
</reference>
<dbReference type="OrthoDB" id="30289at2759"/>
<dbReference type="GO" id="GO:0008270">
    <property type="term" value="F:zinc ion binding"/>
    <property type="evidence" value="ECO:0007669"/>
    <property type="project" value="UniProtKB-KW"/>
</dbReference>
<dbReference type="GO" id="GO:0005634">
    <property type="term" value="C:nucleus"/>
    <property type="evidence" value="ECO:0007669"/>
    <property type="project" value="UniProtKB-SubCell"/>
</dbReference>
<dbReference type="InterPro" id="IPR013087">
    <property type="entry name" value="Znf_C2H2_type"/>
</dbReference>
<protein>
    <recommendedName>
        <fullName evidence="9">C2H2-type domain-containing protein</fullName>
    </recommendedName>
</protein>
<evidence type="ECO:0000256" key="2">
    <source>
        <dbReference type="ARBA" id="ARBA00022723"/>
    </source>
</evidence>
<feature type="domain" description="C2H2-type" evidence="9">
    <location>
        <begin position="280"/>
        <end position="307"/>
    </location>
</feature>
<gene>
    <name evidence="10" type="ORF">TrST_g5190</name>
</gene>
<keyword evidence="2" id="KW-0479">Metal-binding</keyword>
<dbReference type="GO" id="GO:0006357">
    <property type="term" value="P:regulation of transcription by RNA polymerase II"/>
    <property type="evidence" value="ECO:0007669"/>
    <property type="project" value="TreeGrafter"/>
</dbReference>
<evidence type="ECO:0000256" key="6">
    <source>
        <dbReference type="ARBA" id="ARBA00023163"/>
    </source>
</evidence>
<evidence type="ECO:0000256" key="8">
    <source>
        <dbReference type="PROSITE-ProRule" id="PRU00042"/>
    </source>
</evidence>
<dbReference type="EMBL" id="BRXY01000405">
    <property type="protein sequence ID" value="GMH92753.1"/>
    <property type="molecule type" value="Genomic_DNA"/>
</dbReference>
<proteinExistence type="predicted"/>
<organism evidence="10 11">
    <name type="scientific">Triparma strigata</name>
    <dbReference type="NCBI Taxonomy" id="1606541"/>
    <lineage>
        <taxon>Eukaryota</taxon>
        <taxon>Sar</taxon>
        <taxon>Stramenopiles</taxon>
        <taxon>Ochrophyta</taxon>
        <taxon>Bolidophyceae</taxon>
        <taxon>Parmales</taxon>
        <taxon>Triparmaceae</taxon>
        <taxon>Triparma</taxon>
    </lineage>
</organism>
<dbReference type="Proteomes" id="UP001165085">
    <property type="component" value="Unassembled WGS sequence"/>
</dbReference>
<accession>A0A9W7BU21</accession>
<comment type="subcellular location">
    <subcellularLocation>
        <location evidence="1">Nucleus</location>
    </subcellularLocation>
</comment>
<sequence length="307" mass="33439">MSDNDSVSLNHLTPVSNVVSSPRGVGAMDTLTNGGVVSEVVYQKLLFGTDDANATPITVYGDDSTVAEDDLDDGSVIFAASYTRKVESKRVGKGTTPSRGLGPSKTGLTTGTAFISTGASDPLAPVNRGHTTTSCGETGGGLVRDKRGYIIRMCGTAGCQYKTSKTTNMKNHKAAKHGIDVVWFSCDQEGCDYKAKAASNLKQHKASVHDIDVRWHRCNQVGCDYKAKATGTLKRHKQLVHDIDVRWHHCDQDGCDFKTKQAVNLKQHKQDAHDIDLRWHRCDHDGCSYKAKVASNLKRHKRSIHSA</sequence>
<evidence type="ECO:0000313" key="10">
    <source>
        <dbReference type="EMBL" id="GMH92753.1"/>
    </source>
</evidence>
<evidence type="ECO:0000256" key="5">
    <source>
        <dbReference type="ARBA" id="ARBA00023015"/>
    </source>
</evidence>
<keyword evidence="3 8" id="KW-0863">Zinc-finger</keyword>
<dbReference type="AlphaFoldDB" id="A0A9W7BU21"/>
<name>A0A9W7BU21_9STRA</name>
<dbReference type="PROSITE" id="PS50157">
    <property type="entry name" value="ZINC_FINGER_C2H2_2"/>
    <property type="match status" value="1"/>
</dbReference>
<keyword evidence="7" id="KW-0539">Nucleus</keyword>
<evidence type="ECO:0000259" key="9">
    <source>
        <dbReference type="PROSITE" id="PS50157"/>
    </source>
</evidence>
<dbReference type="PANTHER" id="PTHR46179:SF13">
    <property type="entry name" value="C2H2-TYPE DOMAIN-CONTAINING PROTEIN"/>
    <property type="match status" value="1"/>
</dbReference>
<evidence type="ECO:0000256" key="3">
    <source>
        <dbReference type="ARBA" id="ARBA00022771"/>
    </source>
</evidence>
<comment type="caution">
    <text evidence="10">The sequence shown here is derived from an EMBL/GenBank/DDBJ whole genome shotgun (WGS) entry which is preliminary data.</text>
</comment>
<keyword evidence="6" id="KW-0804">Transcription</keyword>